<dbReference type="Pfam" id="PF00106">
    <property type="entry name" value="adh_short"/>
    <property type="match status" value="1"/>
</dbReference>
<evidence type="ECO:0000313" key="1">
    <source>
        <dbReference type="EMBL" id="VDM78327.1"/>
    </source>
</evidence>
<accession>A0A3P7JQ01</accession>
<name>A0A3P7JQ01_STRVU</name>
<dbReference type="Gene3D" id="3.40.50.720">
    <property type="entry name" value="NAD(P)-binding Rossmann-like Domain"/>
    <property type="match status" value="1"/>
</dbReference>
<protein>
    <submittedName>
        <fullName evidence="1">Uncharacterized protein</fullName>
    </submittedName>
</protein>
<evidence type="ECO:0000313" key="2">
    <source>
        <dbReference type="Proteomes" id="UP000270094"/>
    </source>
</evidence>
<dbReference type="OrthoDB" id="2102561at2759"/>
<dbReference type="InterPro" id="IPR036291">
    <property type="entry name" value="NAD(P)-bd_dom_sf"/>
</dbReference>
<dbReference type="GO" id="GO:0016491">
    <property type="term" value="F:oxidoreductase activity"/>
    <property type="evidence" value="ECO:0007669"/>
    <property type="project" value="TreeGrafter"/>
</dbReference>
<gene>
    <name evidence="1" type="ORF">SVUK_LOCUS13325</name>
</gene>
<dbReference type="EMBL" id="UYYB01101588">
    <property type="protein sequence ID" value="VDM78327.1"/>
    <property type="molecule type" value="Genomic_DNA"/>
</dbReference>
<dbReference type="PANTHER" id="PTHR43313">
    <property type="entry name" value="SHORT-CHAIN DEHYDROGENASE/REDUCTASE FAMILY 9C"/>
    <property type="match status" value="1"/>
</dbReference>
<reference evidence="1 2" key="1">
    <citation type="submission" date="2018-11" db="EMBL/GenBank/DDBJ databases">
        <authorList>
            <consortium name="Pathogen Informatics"/>
        </authorList>
    </citation>
    <scope>NUCLEOTIDE SEQUENCE [LARGE SCALE GENOMIC DNA]</scope>
</reference>
<dbReference type="SUPFAM" id="SSF51735">
    <property type="entry name" value="NAD(P)-binding Rossmann-fold domains"/>
    <property type="match status" value="1"/>
</dbReference>
<dbReference type="GO" id="GO:0008202">
    <property type="term" value="P:steroid metabolic process"/>
    <property type="evidence" value="ECO:0007669"/>
    <property type="project" value="TreeGrafter"/>
</dbReference>
<keyword evidence="2" id="KW-1185">Reference proteome</keyword>
<organism evidence="1 2">
    <name type="scientific">Strongylus vulgaris</name>
    <name type="common">Blood worm</name>
    <dbReference type="NCBI Taxonomy" id="40348"/>
    <lineage>
        <taxon>Eukaryota</taxon>
        <taxon>Metazoa</taxon>
        <taxon>Ecdysozoa</taxon>
        <taxon>Nematoda</taxon>
        <taxon>Chromadorea</taxon>
        <taxon>Rhabditida</taxon>
        <taxon>Rhabditina</taxon>
        <taxon>Rhabditomorpha</taxon>
        <taxon>Strongyloidea</taxon>
        <taxon>Strongylidae</taxon>
        <taxon>Strongylus</taxon>
    </lineage>
</organism>
<dbReference type="PANTHER" id="PTHR43313:SF1">
    <property type="entry name" value="3BETA-HYDROXYSTEROID DEHYDROGENASE DHS-16"/>
    <property type="match status" value="1"/>
</dbReference>
<dbReference type="Proteomes" id="UP000270094">
    <property type="component" value="Unassembled WGS sequence"/>
</dbReference>
<sequence length="118" mass="13173">MVIQPIRIFQGSEDLIKRGRQLGGGQLYTVHIDVTKDESVKDARVKVEKILTEKKAQLHGIVNNAGVFTIFGPDDWCTTEEYLASLNVNTLGTVRVCHNLLPLVKKSKLLARSYRGPL</sequence>
<proteinExistence type="predicted"/>
<dbReference type="InterPro" id="IPR002347">
    <property type="entry name" value="SDR_fam"/>
</dbReference>
<dbReference type="AlphaFoldDB" id="A0A3P7JQ01"/>